<dbReference type="SUPFAM" id="SSF51905">
    <property type="entry name" value="FAD/NAD(P)-binding domain"/>
    <property type="match status" value="1"/>
</dbReference>
<gene>
    <name evidence="4" type="ORF">SE15_08855</name>
</gene>
<dbReference type="PRINTS" id="PR00368">
    <property type="entry name" value="FADPNR"/>
</dbReference>
<sequence>MGLEFGLELPLGGEETVYDVAIIGGGPAGTTAAIYTARANLKTVVIDKGLTAGALGITSKIANYPGIPEEISGAELLLRMRRQAEQFGAQFIQDKIQGCELQRDPKVLYGNNGTYLARTVIIATGSMGRGNRVPGEDRLLGRGVSYCATCDAAFFRDQEVVVAGNNDEAIEEALFLTRFVRRVHFLSPTPDLKAPAELAEELLHHPKVTFYPGAVLKEIVGEERVEGVRFRQRGQPEQTLSVSGAFIYLQGGQPITDFLQGQLPLSETGCLIVDREFQTAIPGVFAVGDVLCNHVKQAVVAAAEGAVAAMAVEKLLRGREKLAVDWSK</sequence>
<keyword evidence="1" id="KW-0285">Flavoprotein</keyword>
<protein>
    <submittedName>
        <fullName evidence="4">Thioredoxin reductase</fullName>
    </submittedName>
</protein>
<evidence type="ECO:0000313" key="4">
    <source>
        <dbReference type="EMBL" id="KPL82302.1"/>
    </source>
</evidence>
<dbReference type="Pfam" id="PF07992">
    <property type="entry name" value="Pyr_redox_2"/>
    <property type="match status" value="1"/>
</dbReference>
<evidence type="ECO:0000256" key="1">
    <source>
        <dbReference type="ARBA" id="ARBA00022630"/>
    </source>
</evidence>
<feature type="domain" description="FAD/NAD(P)-binding" evidence="3">
    <location>
        <begin position="18"/>
        <end position="305"/>
    </location>
</feature>
<dbReference type="RefSeq" id="WP_054521758.1">
    <property type="nucleotide sequence ID" value="NZ_LGKO01000005.1"/>
</dbReference>
<dbReference type="EMBL" id="LGKO01000005">
    <property type="protein sequence ID" value="KPL82302.1"/>
    <property type="molecule type" value="Genomic_DNA"/>
</dbReference>
<keyword evidence="5" id="KW-1185">Reference proteome</keyword>
<evidence type="ECO:0000256" key="2">
    <source>
        <dbReference type="ARBA" id="ARBA00023002"/>
    </source>
</evidence>
<dbReference type="InterPro" id="IPR023753">
    <property type="entry name" value="FAD/NAD-binding_dom"/>
</dbReference>
<dbReference type="GO" id="GO:0016491">
    <property type="term" value="F:oxidoreductase activity"/>
    <property type="evidence" value="ECO:0007669"/>
    <property type="project" value="UniProtKB-KW"/>
</dbReference>
<dbReference type="InterPro" id="IPR050097">
    <property type="entry name" value="Ferredoxin-NADP_redctase_2"/>
</dbReference>
<dbReference type="OrthoDB" id="9806179at2"/>
<dbReference type="Proteomes" id="UP000050544">
    <property type="component" value="Unassembled WGS sequence"/>
</dbReference>
<dbReference type="AlphaFoldDB" id="A0A0P6XPD5"/>
<comment type="caution">
    <text evidence="4">The sequence shown here is derived from an EMBL/GenBank/DDBJ whole genome shotgun (WGS) entry which is preliminary data.</text>
</comment>
<keyword evidence="2" id="KW-0560">Oxidoreductase</keyword>
<evidence type="ECO:0000313" key="5">
    <source>
        <dbReference type="Proteomes" id="UP000050544"/>
    </source>
</evidence>
<dbReference type="PANTHER" id="PTHR48105">
    <property type="entry name" value="THIOREDOXIN REDUCTASE 1-RELATED-RELATED"/>
    <property type="match status" value="1"/>
</dbReference>
<accession>A0A0P6XPD5</accession>
<dbReference type="PRINTS" id="PR00469">
    <property type="entry name" value="PNDRDTASEII"/>
</dbReference>
<organism evidence="4 5">
    <name type="scientific">Thermanaerothrix daxensis</name>
    <dbReference type="NCBI Taxonomy" id="869279"/>
    <lineage>
        <taxon>Bacteria</taxon>
        <taxon>Bacillati</taxon>
        <taxon>Chloroflexota</taxon>
        <taxon>Anaerolineae</taxon>
        <taxon>Anaerolineales</taxon>
        <taxon>Anaerolineaceae</taxon>
        <taxon>Thermanaerothrix</taxon>
    </lineage>
</organism>
<dbReference type="Gene3D" id="3.50.50.60">
    <property type="entry name" value="FAD/NAD(P)-binding domain"/>
    <property type="match status" value="2"/>
</dbReference>
<evidence type="ECO:0000259" key="3">
    <source>
        <dbReference type="Pfam" id="PF07992"/>
    </source>
</evidence>
<reference evidence="4 5" key="1">
    <citation type="submission" date="2015-07" db="EMBL/GenBank/DDBJ databases">
        <title>Whole genome sequence of Thermanaerothrix daxensis DSM 23592.</title>
        <authorList>
            <person name="Hemp J."/>
            <person name="Ward L.M."/>
            <person name="Pace L.A."/>
            <person name="Fischer W.W."/>
        </authorList>
    </citation>
    <scope>NUCLEOTIDE SEQUENCE [LARGE SCALE GENOMIC DNA]</scope>
    <source>
        <strain evidence="4 5">GNS-1</strain>
    </source>
</reference>
<dbReference type="STRING" id="869279.SE15_08855"/>
<name>A0A0P6XPD5_9CHLR</name>
<dbReference type="PATRIC" id="fig|869279.4.peg.1374"/>
<proteinExistence type="predicted"/>
<dbReference type="InterPro" id="IPR036188">
    <property type="entry name" value="FAD/NAD-bd_sf"/>
</dbReference>